<organism evidence="2 3">
    <name type="scientific">Dichomitus squalens</name>
    <dbReference type="NCBI Taxonomy" id="114155"/>
    <lineage>
        <taxon>Eukaryota</taxon>
        <taxon>Fungi</taxon>
        <taxon>Dikarya</taxon>
        <taxon>Basidiomycota</taxon>
        <taxon>Agaricomycotina</taxon>
        <taxon>Agaricomycetes</taxon>
        <taxon>Polyporales</taxon>
        <taxon>Polyporaceae</taxon>
        <taxon>Dichomitus</taxon>
    </lineage>
</organism>
<gene>
    <name evidence="2" type="ORF">BD310DRAFT_933243</name>
</gene>
<proteinExistence type="predicted"/>
<evidence type="ECO:0000313" key="3">
    <source>
        <dbReference type="Proteomes" id="UP000292082"/>
    </source>
</evidence>
<feature type="region of interest" description="Disordered" evidence="1">
    <location>
        <begin position="1"/>
        <end position="66"/>
    </location>
</feature>
<sequence>MGRQRNSSSARLWTLADPRQNPMSSTMDGELFSKTRRRTKTTLRPSAAATGFPTSAPRRRYTATTPGSCASALRSRFPARAPALSTTLNPKVQYERSALMGSEELPRILERWYKVPRASSSRHHHVRPQGARKALEEFALECVEEIVDRELEPLCTVQEVCKRAAARAPSDFVGLP</sequence>
<accession>A0A4Q9PN90</accession>
<keyword evidence="3" id="KW-1185">Reference proteome</keyword>
<dbReference type="AlphaFoldDB" id="A0A4Q9PN90"/>
<reference evidence="2 3" key="1">
    <citation type="submission" date="2019-01" db="EMBL/GenBank/DDBJ databases">
        <title>Draft genome sequences of three monokaryotic isolates of the white-rot basidiomycete fungus Dichomitus squalens.</title>
        <authorList>
            <consortium name="DOE Joint Genome Institute"/>
            <person name="Lopez S.C."/>
            <person name="Andreopoulos B."/>
            <person name="Pangilinan J."/>
            <person name="Lipzen A."/>
            <person name="Riley R."/>
            <person name="Ahrendt S."/>
            <person name="Ng V."/>
            <person name="Barry K."/>
            <person name="Daum C."/>
            <person name="Grigoriev I.V."/>
            <person name="Hilden K.S."/>
            <person name="Makela M.R."/>
            <person name="de Vries R.P."/>
        </authorList>
    </citation>
    <scope>NUCLEOTIDE SEQUENCE [LARGE SCALE GENOMIC DNA]</scope>
    <source>
        <strain evidence="2 3">CBS 464.89</strain>
    </source>
</reference>
<evidence type="ECO:0000256" key="1">
    <source>
        <dbReference type="SAM" id="MobiDB-lite"/>
    </source>
</evidence>
<dbReference type="EMBL" id="ML145165">
    <property type="protein sequence ID" value="TBU55634.1"/>
    <property type="molecule type" value="Genomic_DNA"/>
</dbReference>
<evidence type="ECO:0000313" key="2">
    <source>
        <dbReference type="EMBL" id="TBU55634.1"/>
    </source>
</evidence>
<feature type="compositionally biased region" description="Polar residues" evidence="1">
    <location>
        <begin position="1"/>
        <end position="11"/>
    </location>
</feature>
<protein>
    <submittedName>
        <fullName evidence="2">Uncharacterized protein</fullName>
    </submittedName>
</protein>
<name>A0A4Q9PN90_9APHY</name>
<dbReference type="Proteomes" id="UP000292082">
    <property type="component" value="Unassembled WGS sequence"/>
</dbReference>